<comment type="caution">
    <text evidence="1">The sequence shown here is derived from an EMBL/GenBank/DDBJ whole genome shotgun (WGS) entry which is preliminary data.</text>
</comment>
<name>A0AA39CML5_9EURO</name>
<reference evidence="1" key="1">
    <citation type="submission" date="2022-10" db="EMBL/GenBank/DDBJ databases">
        <title>Culturing micro-colonial fungi from biological soil crusts in the Mojave desert and describing Neophaeococcomyces mojavensis, and introducing the new genera and species Taxawa tesnikishii.</title>
        <authorList>
            <person name="Kurbessoian T."/>
            <person name="Stajich J.E."/>
        </authorList>
    </citation>
    <scope>NUCLEOTIDE SEQUENCE</scope>
    <source>
        <strain evidence="1">TK_41</strain>
    </source>
</reference>
<dbReference type="Pfam" id="PF11951">
    <property type="entry name" value="Fungal_trans_2"/>
    <property type="match status" value="1"/>
</dbReference>
<organism evidence="1 2">
    <name type="scientific">Cladophialophora chaetospira</name>
    <dbReference type="NCBI Taxonomy" id="386627"/>
    <lineage>
        <taxon>Eukaryota</taxon>
        <taxon>Fungi</taxon>
        <taxon>Dikarya</taxon>
        <taxon>Ascomycota</taxon>
        <taxon>Pezizomycotina</taxon>
        <taxon>Eurotiomycetes</taxon>
        <taxon>Chaetothyriomycetidae</taxon>
        <taxon>Chaetothyriales</taxon>
        <taxon>Herpotrichiellaceae</taxon>
        <taxon>Cladophialophora</taxon>
    </lineage>
</organism>
<sequence length="364" mass="41060">MEQLYDLQSSSVEFFYATNDIFMLGPGFADQFHTTLLQCFEFSPGFLRDSYQAMFSALIWARHQATSFDQVDISRGALSLRRLRTFSVNNLRDAVAVFSLGPTLAAFDVLTRCLGSVTILRHSLSMVQEWYPTLASSPGLDPIVISPIFWDTAHCLVWREVPVLRYRVRDPHAVDRVAGLCTTLLPFLYDLCVASNKWRDTKEAQYAAAIKEVEKKILCWSPVFNTKFNKSFSRQEILAMTAHAAMHRTAALLIVHRLFNPIGTADDVAEAYATDIIARLQGYLTMAGQDEKLQHTALPMFLAGLEIPNLAEEAWMRLSLLKAPSICLRKLSAAVDFVWKQRYKGFSGFLLDLLETGLDFVVIP</sequence>
<keyword evidence="2" id="KW-1185">Reference proteome</keyword>
<proteinExistence type="predicted"/>
<evidence type="ECO:0000313" key="2">
    <source>
        <dbReference type="Proteomes" id="UP001172673"/>
    </source>
</evidence>
<protein>
    <submittedName>
        <fullName evidence="1">Uncharacterized protein</fullName>
    </submittedName>
</protein>
<gene>
    <name evidence="1" type="ORF">H2200_003295</name>
</gene>
<dbReference type="AlphaFoldDB" id="A0AA39CML5"/>
<dbReference type="InterPro" id="IPR021858">
    <property type="entry name" value="Fun_TF"/>
</dbReference>
<accession>A0AA39CML5</accession>
<dbReference type="EMBL" id="JAPDRK010000004">
    <property type="protein sequence ID" value="KAJ9613353.1"/>
    <property type="molecule type" value="Genomic_DNA"/>
</dbReference>
<dbReference type="Proteomes" id="UP001172673">
    <property type="component" value="Unassembled WGS sequence"/>
</dbReference>
<evidence type="ECO:0000313" key="1">
    <source>
        <dbReference type="EMBL" id="KAJ9613353.1"/>
    </source>
</evidence>